<dbReference type="SUPFAM" id="SSF48208">
    <property type="entry name" value="Six-hairpin glycosidases"/>
    <property type="match status" value="1"/>
</dbReference>
<dbReference type="CDD" id="cd07430">
    <property type="entry name" value="GH15_N"/>
    <property type="match status" value="1"/>
</dbReference>
<keyword evidence="5" id="KW-1185">Reference proteome</keyword>
<dbReference type="PANTHER" id="PTHR31616">
    <property type="entry name" value="TREHALASE"/>
    <property type="match status" value="1"/>
</dbReference>
<dbReference type="InterPro" id="IPR011613">
    <property type="entry name" value="GH15-like"/>
</dbReference>
<feature type="domain" description="Glucodextranase N-terminal" evidence="3">
    <location>
        <begin position="16"/>
        <end position="274"/>
    </location>
</feature>
<dbReference type="eggNOG" id="COG3387">
    <property type="taxonomic scope" value="Bacteria"/>
</dbReference>
<evidence type="ECO:0000259" key="3">
    <source>
        <dbReference type="Pfam" id="PF09137"/>
    </source>
</evidence>
<evidence type="ECO:0000313" key="5">
    <source>
        <dbReference type="Proteomes" id="UP000005870"/>
    </source>
</evidence>
<dbReference type="GO" id="GO:0005975">
    <property type="term" value="P:carbohydrate metabolic process"/>
    <property type="evidence" value="ECO:0007669"/>
    <property type="project" value="InterPro"/>
</dbReference>
<gene>
    <name evidence="4" type="ordered locus">DSC_09960</name>
</gene>
<dbReference type="Gene3D" id="2.70.98.10">
    <property type="match status" value="1"/>
</dbReference>
<feature type="domain" description="GH15-like" evidence="2">
    <location>
        <begin position="367"/>
        <end position="674"/>
    </location>
</feature>
<proteinExistence type="predicted"/>
<dbReference type="Pfam" id="PF09137">
    <property type="entry name" value="Glucodextran_N"/>
    <property type="match status" value="1"/>
</dbReference>
<dbReference type="Gene3D" id="1.50.10.10">
    <property type="match status" value="1"/>
</dbReference>
<dbReference type="STRING" id="1045855.DSC_09960"/>
<dbReference type="GO" id="GO:0004553">
    <property type="term" value="F:hydrolase activity, hydrolyzing O-glycosyl compounds"/>
    <property type="evidence" value="ECO:0007669"/>
    <property type="project" value="UniProtKB-ARBA"/>
</dbReference>
<organism evidence="4 5">
    <name type="scientific">Pseudoxanthomonas spadix (strain BD-a59)</name>
    <dbReference type="NCBI Taxonomy" id="1045855"/>
    <lineage>
        <taxon>Bacteria</taxon>
        <taxon>Pseudomonadati</taxon>
        <taxon>Pseudomonadota</taxon>
        <taxon>Gammaproteobacteria</taxon>
        <taxon>Lysobacterales</taxon>
        <taxon>Lysobacteraceae</taxon>
        <taxon>Pseudoxanthomonas</taxon>
    </lineage>
</organism>
<feature type="domain" description="GH15-like" evidence="2">
    <location>
        <begin position="297"/>
        <end position="359"/>
    </location>
</feature>
<dbReference type="InterPro" id="IPR014718">
    <property type="entry name" value="GH-type_carb-bd"/>
</dbReference>
<dbReference type="GO" id="GO:0030246">
    <property type="term" value="F:carbohydrate binding"/>
    <property type="evidence" value="ECO:0007669"/>
    <property type="project" value="InterPro"/>
</dbReference>
<sequence>MGDLDDLKKPQFALDAPGRPGIAPTWSSSAKDAVGCSLGLSRLWFTTGFGILNEVYYPRVDLPQIRDLGFIVADGRGFWSEVKRLENYTVNFVAPGVAALEICHEHPRYTLRLRISPDPRRDVLAIEVRLDGDAQLRPYVLLAPRLGATGHGNRATVGRHRGRCVLLAGQGPFALALAAVDEDQRDAFSAASAGYVGHSDGWQDFARNGALTWRYPSAGPGNVALTGELPRRAVLALGFGSSMSAAATLAISSLLQPFDMLLQHQVADWEAWQARRSERFAVPLDLPDSLRRQLQVSAMVLRTHLDKTYPGAMVASLSVPWGDTGEERGGYHLVWPRDLVECAGALLALGAEEEARDTLRYLIASQHEGGHWSQNQWLGGKPFWSGVQLDETAFPVLLAAAIDERGGLGGIEVGAMVGQALGFIALQGPVTQQDRWEENSGINSFTLATCIAALVAGSDFVAEDARQWVLALADYWNDRLESWAVARNTELADRLGVPAYHVRTAPAEVLQQGAAALRRPLPVRNREDGLILPADEHISTDFLQLVRFGLRLADDPLILDSLAVVDHLLKVDTPAGPVWRRYNGDGYGEHDDGRAYDGTGRGRPWPLLTGERGHYALAAGQDPLPWLETMAGLANATGLIPEQVWDGPDVPARRLVFGRPTGAAMPLVWAHAEFTKLMVSRHLGAPFDRPRAVWARYKGQRPRIQRAFWSQMAPIGTLQPGLGLVILLPAPALIHWGVDGWQDTQDLISVDSGLGFQVAELDVRPLRPGQRLDFTFRWQVSSAWVGCDYHVRVETD</sequence>
<name>G7UNL4_PSEUP</name>
<dbReference type="Pfam" id="PF00723">
    <property type="entry name" value="Glyco_hydro_15"/>
    <property type="match status" value="2"/>
</dbReference>
<dbReference type="SUPFAM" id="SSF74650">
    <property type="entry name" value="Galactose mutarotase-like"/>
    <property type="match status" value="1"/>
</dbReference>
<dbReference type="EMBL" id="CP003093">
    <property type="protein sequence ID" value="AER56638.1"/>
    <property type="molecule type" value="Genomic_DNA"/>
</dbReference>
<feature type="region of interest" description="Disordered" evidence="1">
    <location>
        <begin position="1"/>
        <end position="20"/>
    </location>
</feature>
<dbReference type="PANTHER" id="PTHR31616:SF0">
    <property type="entry name" value="GLUCAN 1,4-ALPHA-GLUCOSIDASE"/>
    <property type="match status" value="1"/>
</dbReference>
<evidence type="ECO:0000259" key="2">
    <source>
        <dbReference type="Pfam" id="PF00723"/>
    </source>
</evidence>
<dbReference type="InterPro" id="IPR012341">
    <property type="entry name" value="6hp_glycosidase-like_sf"/>
</dbReference>
<dbReference type="OrthoDB" id="9806081at2"/>
<protein>
    <submittedName>
        <fullName evidence="4">Glucoamylase, (Glucan 1,4-alpha-glucosidase)</fullName>
    </submittedName>
</protein>
<accession>G7UNL4</accession>
<dbReference type="InterPro" id="IPR011013">
    <property type="entry name" value="Gal_mutarotase_sf_dom"/>
</dbReference>
<evidence type="ECO:0000256" key="1">
    <source>
        <dbReference type="SAM" id="MobiDB-lite"/>
    </source>
</evidence>
<dbReference type="HOGENOM" id="CLU_010471_0_0_6"/>
<dbReference type="AlphaFoldDB" id="G7UNL4"/>
<dbReference type="InterPro" id="IPR008928">
    <property type="entry name" value="6-hairpin_glycosidase_sf"/>
</dbReference>
<dbReference type="KEGG" id="psd:DSC_09960"/>
<dbReference type="RefSeq" id="WP_014160814.1">
    <property type="nucleotide sequence ID" value="NC_016147.2"/>
</dbReference>
<dbReference type="Proteomes" id="UP000005870">
    <property type="component" value="Chromosome"/>
</dbReference>
<dbReference type="GO" id="GO:0016757">
    <property type="term" value="F:glycosyltransferase activity"/>
    <property type="evidence" value="ECO:0007669"/>
    <property type="project" value="UniProtKB-ARBA"/>
</dbReference>
<dbReference type="InterPro" id="IPR015220">
    <property type="entry name" value="Glucodextranase_N"/>
</dbReference>
<reference evidence="4 5" key="1">
    <citation type="journal article" date="2012" name="J. Bacteriol.">
        <title>Complete Genome Sequence of the BTEX-Degrading Bacterium Pseudoxanthomonas spadix BD-a59.</title>
        <authorList>
            <person name="Lee S.H."/>
            <person name="Jin H.M."/>
            <person name="Lee H.J."/>
            <person name="Kim J.M."/>
            <person name="Jeon C.O."/>
        </authorList>
    </citation>
    <scope>NUCLEOTIDE SEQUENCE [LARGE SCALE GENOMIC DNA]</scope>
    <source>
        <strain evidence="4 5">BD-a59</strain>
    </source>
</reference>
<evidence type="ECO:0000313" key="4">
    <source>
        <dbReference type="EMBL" id="AER56638.1"/>
    </source>
</evidence>